<keyword evidence="2" id="KW-1185">Reference proteome</keyword>
<evidence type="ECO:0000313" key="1">
    <source>
        <dbReference type="EMBL" id="KAI0087627.1"/>
    </source>
</evidence>
<gene>
    <name evidence="1" type="ORF">BDY19DRAFT_239556</name>
</gene>
<evidence type="ECO:0000313" key="2">
    <source>
        <dbReference type="Proteomes" id="UP001055072"/>
    </source>
</evidence>
<dbReference type="Proteomes" id="UP001055072">
    <property type="component" value="Unassembled WGS sequence"/>
</dbReference>
<sequence length="339" mass="38047">MQSVLSSASLGHPALHKLDRYRKGHLQQAQNRAQREYQQKLADSSSNDPQLQVNWFQSMKYAFEEMDDVFKLVNAPDGFHFLDVGCCPGGFSSYILERNLKTLGTGLSLEVSKGGHDFLLEEQYRHRYELVWGDITSYQLGNVPLPGRTPFPPIHPSTFALVLLDGHPLRTSVSDGSTTKNPQTDQPVHIIGDCLLISQLIIGLTTVAQGGTVIIKLSRPERLISAQLMWLFDSLAADIRTWKPVCIHATRGTFYLIARGMGFGVNAVMYDGVLQGLKALWEELILSQRRLRDNDLDFIIEKAVLQGPYSGRLTALSAHIWEVQEAAWKGWRQQVKNGF</sequence>
<proteinExistence type="predicted"/>
<organism evidence="1 2">
    <name type="scientific">Irpex rosettiformis</name>
    <dbReference type="NCBI Taxonomy" id="378272"/>
    <lineage>
        <taxon>Eukaryota</taxon>
        <taxon>Fungi</taxon>
        <taxon>Dikarya</taxon>
        <taxon>Basidiomycota</taxon>
        <taxon>Agaricomycotina</taxon>
        <taxon>Agaricomycetes</taxon>
        <taxon>Polyporales</taxon>
        <taxon>Irpicaceae</taxon>
        <taxon>Irpex</taxon>
    </lineage>
</organism>
<reference evidence="1" key="1">
    <citation type="journal article" date="2021" name="Environ. Microbiol.">
        <title>Gene family expansions and transcriptome signatures uncover fungal adaptations to wood decay.</title>
        <authorList>
            <person name="Hage H."/>
            <person name="Miyauchi S."/>
            <person name="Viragh M."/>
            <person name="Drula E."/>
            <person name="Min B."/>
            <person name="Chaduli D."/>
            <person name="Navarro D."/>
            <person name="Favel A."/>
            <person name="Norest M."/>
            <person name="Lesage-Meessen L."/>
            <person name="Balint B."/>
            <person name="Merenyi Z."/>
            <person name="de Eugenio L."/>
            <person name="Morin E."/>
            <person name="Martinez A.T."/>
            <person name="Baldrian P."/>
            <person name="Stursova M."/>
            <person name="Martinez M.J."/>
            <person name="Novotny C."/>
            <person name="Magnuson J.K."/>
            <person name="Spatafora J.W."/>
            <person name="Maurice S."/>
            <person name="Pangilinan J."/>
            <person name="Andreopoulos W."/>
            <person name="LaButti K."/>
            <person name="Hundley H."/>
            <person name="Na H."/>
            <person name="Kuo A."/>
            <person name="Barry K."/>
            <person name="Lipzen A."/>
            <person name="Henrissat B."/>
            <person name="Riley R."/>
            <person name="Ahrendt S."/>
            <person name="Nagy L.G."/>
            <person name="Grigoriev I.V."/>
            <person name="Martin F."/>
            <person name="Rosso M.N."/>
        </authorList>
    </citation>
    <scope>NUCLEOTIDE SEQUENCE</scope>
    <source>
        <strain evidence="1">CBS 384.51</strain>
    </source>
</reference>
<accession>A0ACB8TZV5</accession>
<dbReference type="EMBL" id="MU274917">
    <property type="protein sequence ID" value="KAI0087627.1"/>
    <property type="molecule type" value="Genomic_DNA"/>
</dbReference>
<protein>
    <submittedName>
        <fullName evidence="1">Uncharacterized protein</fullName>
    </submittedName>
</protein>
<name>A0ACB8TZV5_9APHY</name>
<comment type="caution">
    <text evidence="1">The sequence shown here is derived from an EMBL/GenBank/DDBJ whole genome shotgun (WGS) entry which is preliminary data.</text>
</comment>